<sequence>MFWVYDNDKLVYRNTISSNVTGFQSFRPKTAQNNLLSKFFFSCSLIETDATFSFDVSSSVILSHYRMGLLTKGSPLTWAETIPHIEYIKKHGIKQFINLYHRLKSRHGDQLKWGDEIEYTIIKFDHENKKVRVSCRAEELLNRLQAEEQVNAMLGTANRFLWRPEFGAYMIEGTPGMPYGGLIACFNIVEANMKLRREVVKKLLKKDETCLSISFPSLGVPGFTFPDVPADKTNDDAANSIFWPEQAVFLGHPRFKNLTKNIKGRRGSKVAINVPIFKDTNTPSPYVEDLSAFGGPDDTRDAKPDHIYMDHMGFGMGCCCLQVTFQAVNVDEARWLYDQLTPITPILLALSAATPIFRGKLSNVDSRWDIISASVDDRTLEERGLEPLKNSKWVIDKSRYDSTDCYIYPCSVGYNDIPLQYDETIYQQLIDGNIDEPLAKHIAHMFIRDPHQVFRERIEQDDEKSSEHFETIQSSNWMNMRFKPPPPDAPEIGWRVEFRPTEVQLTDFENAAYCCFVVLLTRMIISFRLTYLMPISMVTENMKRAQQKDAVLSQKFLFRKGLAECKSAPENLKGSEKCGPPSQDIEEMSIDEIINGKKNGFPGLISLIRQFLDSADVDVDTRCTISQYLNFISKRATGEISTLAHWTREFVQSHPAYKHDSDVNDTIVYDLMKKVCSQDLNYSTQIFSDGCHLH</sequence>
<keyword evidence="4 10" id="KW-0436">Ligase</keyword>
<dbReference type="AlphaFoldDB" id="E3LG56"/>
<keyword evidence="5 10" id="KW-0317">Glutathione biosynthesis</keyword>
<dbReference type="OMA" id="IAHMFIR"/>
<dbReference type="FunFam" id="3.30.590.50:FF:000007">
    <property type="entry name" value="Glutamate--cysteine ligase"/>
    <property type="match status" value="1"/>
</dbReference>
<dbReference type="eggNOG" id="KOG3754">
    <property type="taxonomic scope" value="Eukaryota"/>
</dbReference>
<evidence type="ECO:0000256" key="10">
    <source>
        <dbReference type="RuleBase" id="RU367135"/>
    </source>
</evidence>
<dbReference type="InParanoid" id="E3LG56"/>
<dbReference type="FunFam" id="3.30.590.50:FF:000002">
    <property type="entry name" value="Glutamate--cysteine ligase catalytic subunit"/>
    <property type="match status" value="1"/>
</dbReference>
<evidence type="ECO:0000256" key="1">
    <source>
        <dbReference type="ARBA" id="ARBA00005006"/>
    </source>
</evidence>
<keyword evidence="12" id="KW-1185">Reference proteome</keyword>
<protein>
    <recommendedName>
        <fullName evidence="3 10">Glutamate--cysteine ligase</fullName>
        <ecNumber evidence="3 10">6.3.2.2</ecNumber>
    </recommendedName>
    <alternativeName>
        <fullName evidence="9 10">Gamma-ECS</fullName>
    </alternativeName>
    <alternativeName>
        <fullName evidence="8 10">Gamma-glutamylcysteine synthetase</fullName>
    </alternativeName>
</protein>
<dbReference type="OrthoDB" id="7939818at2759"/>
<dbReference type="GO" id="GO:0000303">
    <property type="term" value="P:response to superoxide"/>
    <property type="evidence" value="ECO:0007669"/>
    <property type="project" value="EnsemblMetazoa"/>
</dbReference>
<evidence type="ECO:0000256" key="3">
    <source>
        <dbReference type="ARBA" id="ARBA00012220"/>
    </source>
</evidence>
<dbReference type="PANTHER" id="PTHR11164:SF0">
    <property type="entry name" value="GLUTAMATE--CYSTEINE LIGASE CATALYTIC SUBUNIT"/>
    <property type="match status" value="1"/>
</dbReference>
<dbReference type="GO" id="GO:0006750">
    <property type="term" value="P:glutathione biosynthetic process"/>
    <property type="evidence" value="ECO:0007669"/>
    <property type="project" value="UniProtKB-UniRule"/>
</dbReference>
<evidence type="ECO:0000256" key="2">
    <source>
        <dbReference type="ARBA" id="ARBA00008100"/>
    </source>
</evidence>
<dbReference type="GO" id="GO:0009408">
    <property type="term" value="P:response to heat"/>
    <property type="evidence" value="ECO:0007669"/>
    <property type="project" value="EnsemblMetazoa"/>
</dbReference>
<dbReference type="InterPro" id="IPR004308">
    <property type="entry name" value="GCS"/>
</dbReference>
<evidence type="ECO:0000256" key="8">
    <source>
        <dbReference type="ARBA" id="ARBA00030585"/>
    </source>
</evidence>
<keyword evidence="7 10" id="KW-0067">ATP-binding</keyword>
<comment type="similarity">
    <text evidence="2 10">Belongs to the glutamate--cysteine ligase type 3 family.</text>
</comment>
<dbReference type="Gene3D" id="3.30.590.50">
    <property type="match status" value="2"/>
</dbReference>
<dbReference type="PANTHER" id="PTHR11164">
    <property type="entry name" value="GLUTAMATE CYSTEINE LIGASE"/>
    <property type="match status" value="1"/>
</dbReference>
<comment type="pathway">
    <text evidence="1 10">Sulfur metabolism; glutathione biosynthesis; glutathione from L-cysteine and L-glutamate: step 1/2.</text>
</comment>
<comment type="catalytic activity">
    <reaction evidence="10">
        <text>L-cysteine + L-glutamate + ATP = gamma-L-glutamyl-L-cysteine + ADP + phosphate + H(+)</text>
        <dbReference type="Rhea" id="RHEA:13285"/>
        <dbReference type="ChEBI" id="CHEBI:15378"/>
        <dbReference type="ChEBI" id="CHEBI:29985"/>
        <dbReference type="ChEBI" id="CHEBI:30616"/>
        <dbReference type="ChEBI" id="CHEBI:35235"/>
        <dbReference type="ChEBI" id="CHEBI:43474"/>
        <dbReference type="ChEBI" id="CHEBI:58173"/>
        <dbReference type="ChEBI" id="CHEBI:456216"/>
        <dbReference type="EC" id="6.3.2.2"/>
    </reaction>
</comment>
<dbReference type="Proteomes" id="UP000008281">
    <property type="component" value="Unassembled WGS sequence"/>
</dbReference>
<evidence type="ECO:0000256" key="7">
    <source>
        <dbReference type="ARBA" id="ARBA00022840"/>
    </source>
</evidence>
<accession>E3LG56</accession>
<reference evidence="11" key="1">
    <citation type="submission" date="2007-07" db="EMBL/GenBank/DDBJ databases">
        <title>PCAP assembly of the Caenorhabditis remanei genome.</title>
        <authorList>
            <consortium name="The Caenorhabditis remanei Sequencing Consortium"/>
            <person name="Wilson R.K."/>
        </authorList>
    </citation>
    <scope>NUCLEOTIDE SEQUENCE [LARGE SCALE GENOMIC DNA]</scope>
    <source>
        <strain evidence="11">PB4641</strain>
    </source>
</reference>
<evidence type="ECO:0000256" key="9">
    <source>
        <dbReference type="ARBA" id="ARBA00032122"/>
    </source>
</evidence>
<evidence type="ECO:0000256" key="4">
    <source>
        <dbReference type="ARBA" id="ARBA00022598"/>
    </source>
</evidence>
<dbReference type="GO" id="GO:0017109">
    <property type="term" value="C:glutamate-cysteine ligase complex"/>
    <property type="evidence" value="ECO:0007669"/>
    <property type="project" value="TreeGrafter"/>
</dbReference>
<keyword evidence="6 10" id="KW-0547">Nucleotide-binding</keyword>
<dbReference type="InterPro" id="IPR014746">
    <property type="entry name" value="Gln_synth/guanido_kin_cat_dom"/>
</dbReference>
<dbReference type="FunCoup" id="E3LG56">
    <property type="interactions" value="1793"/>
</dbReference>
<gene>
    <name evidence="11" type="primary">Cre-gcs-1</name>
    <name evidence="11" type="ORF">CRE_02302</name>
</gene>
<dbReference type="EMBL" id="DS268408">
    <property type="protein sequence ID" value="EFO86388.1"/>
    <property type="molecule type" value="Genomic_DNA"/>
</dbReference>
<dbReference type="GO" id="GO:0004357">
    <property type="term" value="F:glutamate-cysteine ligase activity"/>
    <property type="evidence" value="ECO:0007669"/>
    <property type="project" value="UniProtKB-UniRule"/>
</dbReference>
<dbReference type="EC" id="6.3.2.2" evidence="3 10"/>
<dbReference type="SUPFAM" id="SSF55931">
    <property type="entry name" value="Glutamine synthetase/guanido kinase"/>
    <property type="match status" value="1"/>
</dbReference>
<dbReference type="UniPathway" id="UPA00142">
    <property type="reaction ID" value="UER00209"/>
</dbReference>
<evidence type="ECO:0000313" key="11">
    <source>
        <dbReference type="EMBL" id="EFO86388.1"/>
    </source>
</evidence>
<organism evidence="12">
    <name type="scientific">Caenorhabditis remanei</name>
    <name type="common">Caenorhabditis vulgaris</name>
    <dbReference type="NCBI Taxonomy" id="31234"/>
    <lineage>
        <taxon>Eukaryota</taxon>
        <taxon>Metazoa</taxon>
        <taxon>Ecdysozoa</taxon>
        <taxon>Nematoda</taxon>
        <taxon>Chromadorea</taxon>
        <taxon>Rhabditida</taxon>
        <taxon>Rhabditina</taxon>
        <taxon>Rhabditomorpha</taxon>
        <taxon>Rhabditoidea</taxon>
        <taxon>Rhabditidae</taxon>
        <taxon>Peloderinae</taxon>
        <taxon>Caenorhabditis</taxon>
    </lineage>
</organism>
<name>E3LG56_CAERE</name>
<dbReference type="Gene3D" id="1.10.8.960">
    <property type="match status" value="1"/>
</dbReference>
<dbReference type="Pfam" id="PF03074">
    <property type="entry name" value="GCS"/>
    <property type="match status" value="1"/>
</dbReference>
<evidence type="ECO:0000313" key="12">
    <source>
        <dbReference type="Proteomes" id="UP000008281"/>
    </source>
</evidence>
<proteinExistence type="inferred from homology"/>
<evidence type="ECO:0000256" key="5">
    <source>
        <dbReference type="ARBA" id="ARBA00022684"/>
    </source>
</evidence>
<dbReference type="HOGENOM" id="CLU_010467_0_0_1"/>
<dbReference type="GO" id="GO:0046685">
    <property type="term" value="P:response to arsenic-containing substance"/>
    <property type="evidence" value="ECO:0007669"/>
    <property type="project" value="EnsemblMetazoa"/>
</dbReference>
<evidence type="ECO:0000256" key="6">
    <source>
        <dbReference type="ARBA" id="ARBA00022741"/>
    </source>
</evidence>
<dbReference type="GO" id="GO:0005524">
    <property type="term" value="F:ATP binding"/>
    <property type="evidence" value="ECO:0007669"/>
    <property type="project" value="UniProtKB-UniRule"/>
</dbReference>
<dbReference type="STRING" id="31234.E3LG56"/>